<organism evidence="3 4">
    <name type="scientific">Deinococcus peraridilitoris (strain DSM 19664 / LMG 22246 / CIP 109416 / KR-200)</name>
    <dbReference type="NCBI Taxonomy" id="937777"/>
    <lineage>
        <taxon>Bacteria</taxon>
        <taxon>Thermotogati</taxon>
        <taxon>Deinococcota</taxon>
        <taxon>Deinococci</taxon>
        <taxon>Deinococcales</taxon>
        <taxon>Deinococcaceae</taxon>
        <taxon>Deinococcus</taxon>
    </lineage>
</organism>
<dbReference type="eggNOG" id="COG0745">
    <property type="taxonomic scope" value="Bacteria"/>
</dbReference>
<dbReference type="InterPro" id="IPR052893">
    <property type="entry name" value="TCS_response_regulator"/>
</dbReference>
<accession>L0A0A6</accession>
<dbReference type="GO" id="GO:0000160">
    <property type="term" value="P:phosphorelay signal transduction system"/>
    <property type="evidence" value="ECO:0007669"/>
    <property type="project" value="InterPro"/>
</dbReference>
<dbReference type="SMART" id="SM00448">
    <property type="entry name" value="REC"/>
    <property type="match status" value="1"/>
</dbReference>
<keyword evidence="3" id="KW-0238">DNA-binding</keyword>
<dbReference type="STRING" id="937777.Deipe_1340"/>
<dbReference type="RefSeq" id="WP_015235197.1">
    <property type="nucleotide sequence ID" value="NC_019793.1"/>
</dbReference>
<dbReference type="InterPro" id="IPR001789">
    <property type="entry name" value="Sig_transdc_resp-reg_receiver"/>
</dbReference>
<feature type="domain" description="Response regulatory" evidence="2">
    <location>
        <begin position="5"/>
        <end position="132"/>
    </location>
</feature>
<evidence type="ECO:0000313" key="3">
    <source>
        <dbReference type="EMBL" id="AFZ66889.1"/>
    </source>
</evidence>
<dbReference type="CDD" id="cd17557">
    <property type="entry name" value="REC_Rcp-like"/>
    <property type="match status" value="1"/>
</dbReference>
<dbReference type="EMBL" id="CP003382">
    <property type="protein sequence ID" value="AFZ66889.1"/>
    <property type="molecule type" value="Genomic_DNA"/>
</dbReference>
<dbReference type="GO" id="GO:0003677">
    <property type="term" value="F:DNA binding"/>
    <property type="evidence" value="ECO:0007669"/>
    <property type="project" value="UniProtKB-KW"/>
</dbReference>
<dbReference type="OrthoDB" id="9785718at2"/>
<reference evidence="4" key="1">
    <citation type="submission" date="2012-03" db="EMBL/GenBank/DDBJ databases">
        <title>Complete sequence of chromosome of Deinococcus peraridilitoris DSM 19664.</title>
        <authorList>
            <person name="Lucas S."/>
            <person name="Copeland A."/>
            <person name="Lapidus A."/>
            <person name="Glavina del Rio T."/>
            <person name="Dalin E."/>
            <person name="Tice H."/>
            <person name="Bruce D."/>
            <person name="Goodwin L."/>
            <person name="Pitluck S."/>
            <person name="Peters L."/>
            <person name="Mikhailova N."/>
            <person name="Lu M."/>
            <person name="Kyrpides N."/>
            <person name="Mavromatis K."/>
            <person name="Ivanova N."/>
            <person name="Brettin T."/>
            <person name="Detter J.C."/>
            <person name="Han C."/>
            <person name="Larimer F."/>
            <person name="Land M."/>
            <person name="Hauser L."/>
            <person name="Markowitz V."/>
            <person name="Cheng J.-F."/>
            <person name="Hugenholtz P."/>
            <person name="Woyke T."/>
            <person name="Wu D."/>
            <person name="Pukall R."/>
            <person name="Steenblock K."/>
            <person name="Brambilla E."/>
            <person name="Klenk H.-P."/>
            <person name="Eisen J.A."/>
        </authorList>
    </citation>
    <scope>NUCLEOTIDE SEQUENCE [LARGE SCALE GENOMIC DNA]</scope>
    <source>
        <strain evidence="4">DSM 19664 / LMG 22246 / CIP 109416 / KR-200</strain>
    </source>
</reference>
<dbReference type="PANTHER" id="PTHR44520">
    <property type="entry name" value="RESPONSE REGULATOR RCP1-RELATED"/>
    <property type="match status" value="1"/>
</dbReference>
<dbReference type="Gene3D" id="3.40.50.2300">
    <property type="match status" value="1"/>
</dbReference>
<dbReference type="KEGG" id="dpd:Deipe_1340"/>
<evidence type="ECO:0000256" key="1">
    <source>
        <dbReference type="PROSITE-ProRule" id="PRU00169"/>
    </source>
</evidence>
<keyword evidence="4" id="KW-1185">Reference proteome</keyword>
<sequence>MTTPLVLLVDDNEADLMLALAAIELSSLKADVCIARDGEEALEFLRRSGRHANRPDNDPSVVLLDLNMPRMNGLEVLSIIRADASLRRIPVVMLTTSAEQQDIDASYERGSNAYVVKPVSFDGTVEAMRTLAAFWTMLNNTVTPKNGAGRSS</sequence>
<dbReference type="HOGENOM" id="CLU_000445_69_17_0"/>
<evidence type="ECO:0000313" key="4">
    <source>
        <dbReference type="Proteomes" id="UP000010467"/>
    </source>
</evidence>
<dbReference type="PROSITE" id="PS50110">
    <property type="entry name" value="RESPONSE_REGULATORY"/>
    <property type="match status" value="1"/>
</dbReference>
<dbReference type="PANTHER" id="PTHR44520:SF2">
    <property type="entry name" value="RESPONSE REGULATOR RCP1"/>
    <property type="match status" value="1"/>
</dbReference>
<dbReference type="SUPFAM" id="SSF52172">
    <property type="entry name" value="CheY-like"/>
    <property type="match status" value="1"/>
</dbReference>
<evidence type="ECO:0000259" key="2">
    <source>
        <dbReference type="PROSITE" id="PS50110"/>
    </source>
</evidence>
<protein>
    <submittedName>
        <fullName evidence="3">Response regulator containing a CheY-like receiver domain and an HTH DNA-binding domain protein</fullName>
    </submittedName>
</protein>
<dbReference type="Pfam" id="PF00072">
    <property type="entry name" value="Response_reg"/>
    <property type="match status" value="1"/>
</dbReference>
<feature type="modified residue" description="4-aspartylphosphate" evidence="1">
    <location>
        <position position="65"/>
    </location>
</feature>
<keyword evidence="1" id="KW-0597">Phosphoprotein</keyword>
<gene>
    <name evidence="3" type="ordered locus">Deipe_1340</name>
</gene>
<proteinExistence type="predicted"/>
<dbReference type="AlphaFoldDB" id="L0A0A6"/>
<dbReference type="Proteomes" id="UP000010467">
    <property type="component" value="Chromosome"/>
</dbReference>
<dbReference type="PATRIC" id="fig|937777.3.peg.1344"/>
<dbReference type="InterPro" id="IPR011006">
    <property type="entry name" value="CheY-like_superfamily"/>
</dbReference>
<name>L0A0A6_DEIPD</name>